<evidence type="ECO:0000313" key="2">
    <source>
        <dbReference type="Proteomes" id="UP000830375"/>
    </source>
</evidence>
<sequence length="148" mass="16750">MNKNWNIRFLHVGGKKRLFLLIGQPKIKPRPRSSRLTAENFMFSVDQVVVNSHITIFSDALKLMFASYYCFNISYPGDQGATLEFVQSDALKLMFASYYCFNISYPGDQGATLEFVQSLSVLYGSVYYLPLQLNARDGATNQSTGFID</sequence>
<dbReference type="PANTHER" id="PTHR31025">
    <property type="entry name" value="SI:CH211-196P9.1-RELATED"/>
    <property type="match status" value="1"/>
</dbReference>
<reference evidence="1 2" key="1">
    <citation type="submission" date="2022-01" db="EMBL/GenBank/DDBJ databases">
        <title>A high-quality chromosome-level genome assembly of rohu carp, Labeo rohita.</title>
        <authorList>
            <person name="Arick M.A. II"/>
            <person name="Hsu C.-Y."/>
            <person name="Magbanua Z."/>
            <person name="Pechanova O."/>
            <person name="Grover C."/>
            <person name="Miller E."/>
            <person name="Thrash A."/>
            <person name="Ezzel L."/>
            <person name="Alam S."/>
            <person name="Benzie J."/>
            <person name="Hamilton M."/>
            <person name="Karsi A."/>
            <person name="Lawrence M.L."/>
            <person name="Peterson D.G."/>
        </authorList>
    </citation>
    <scope>NUCLEOTIDE SEQUENCE [LARGE SCALE GENOMIC DNA]</scope>
    <source>
        <strain evidence="2">BAU-BD-2019</strain>
        <tissue evidence="1">Blood</tissue>
    </source>
</reference>
<organism evidence="1 2">
    <name type="scientific">Labeo rohita</name>
    <name type="common">Indian major carp</name>
    <name type="synonym">Cyprinus rohita</name>
    <dbReference type="NCBI Taxonomy" id="84645"/>
    <lineage>
        <taxon>Eukaryota</taxon>
        <taxon>Metazoa</taxon>
        <taxon>Chordata</taxon>
        <taxon>Craniata</taxon>
        <taxon>Vertebrata</taxon>
        <taxon>Euteleostomi</taxon>
        <taxon>Actinopterygii</taxon>
        <taxon>Neopterygii</taxon>
        <taxon>Teleostei</taxon>
        <taxon>Ostariophysi</taxon>
        <taxon>Cypriniformes</taxon>
        <taxon>Cyprinidae</taxon>
        <taxon>Labeoninae</taxon>
        <taxon>Labeonini</taxon>
        <taxon>Labeo</taxon>
    </lineage>
</organism>
<protein>
    <submittedName>
        <fullName evidence="1">tRNA (Guanine-N(7)-)-methyltransferase</fullName>
    </submittedName>
</protein>
<gene>
    <name evidence="1" type="ORF">H4Q32_025032</name>
</gene>
<comment type="caution">
    <text evidence="1">The sequence shown here is derived from an EMBL/GenBank/DDBJ whole genome shotgun (WGS) entry which is preliminary data.</text>
</comment>
<evidence type="ECO:0000313" key="1">
    <source>
        <dbReference type="EMBL" id="KAI2644513.1"/>
    </source>
</evidence>
<name>A0ABQ8L199_LABRO</name>
<keyword evidence="2" id="KW-1185">Reference proteome</keyword>
<dbReference type="EMBL" id="JACTAM010002497">
    <property type="protein sequence ID" value="KAI2644513.1"/>
    <property type="molecule type" value="Genomic_DNA"/>
</dbReference>
<dbReference type="Proteomes" id="UP000830375">
    <property type="component" value="Unassembled WGS sequence"/>
</dbReference>
<dbReference type="PANTHER" id="PTHR31025:SF22">
    <property type="entry name" value="IP13529P"/>
    <property type="match status" value="1"/>
</dbReference>
<accession>A0ABQ8L199</accession>
<proteinExistence type="predicted"/>